<dbReference type="STRING" id="872970.SAMN04488134_105103"/>
<name>A0A1H8N384_9BACI</name>
<feature type="compositionally biased region" description="Polar residues" evidence="1">
    <location>
        <begin position="25"/>
        <end position="37"/>
    </location>
</feature>
<keyword evidence="2" id="KW-0732">Signal</keyword>
<evidence type="ECO:0000313" key="4">
    <source>
        <dbReference type="Proteomes" id="UP000199300"/>
    </source>
</evidence>
<dbReference type="Proteomes" id="UP000199300">
    <property type="component" value="Unassembled WGS sequence"/>
</dbReference>
<sequence length="50" mass="5427">MLKKFRCVVFSVLISVSISTIVAPSQNQGTGEGSTASFYIRNDPRHGDIV</sequence>
<feature type="signal peptide" evidence="2">
    <location>
        <begin position="1"/>
        <end position="22"/>
    </location>
</feature>
<organism evidence="3 4">
    <name type="scientific">Amphibacillus marinus</name>
    <dbReference type="NCBI Taxonomy" id="872970"/>
    <lineage>
        <taxon>Bacteria</taxon>
        <taxon>Bacillati</taxon>
        <taxon>Bacillota</taxon>
        <taxon>Bacilli</taxon>
        <taxon>Bacillales</taxon>
        <taxon>Bacillaceae</taxon>
        <taxon>Amphibacillus</taxon>
    </lineage>
</organism>
<evidence type="ECO:0000313" key="3">
    <source>
        <dbReference type="EMBL" id="SEO23976.1"/>
    </source>
</evidence>
<evidence type="ECO:0000256" key="1">
    <source>
        <dbReference type="SAM" id="MobiDB-lite"/>
    </source>
</evidence>
<evidence type="ECO:0000256" key="2">
    <source>
        <dbReference type="SAM" id="SignalP"/>
    </source>
</evidence>
<protein>
    <submittedName>
        <fullName evidence="3">Uncharacterized protein</fullName>
    </submittedName>
</protein>
<gene>
    <name evidence="3" type="ORF">SAMN04488134_105103</name>
</gene>
<feature type="chain" id="PRO_5039245217" evidence="2">
    <location>
        <begin position="23"/>
        <end position="50"/>
    </location>
</feature>
<reference evidence="3 4" key="1">
    <citation type="submission" date="2016-10" db="EMBL/GenBank/DDBJ databases">
        <authorList>
            <person name="de Groot N.N."/>
        </authorList>
    </citation>
    <scope>NUCLEOTIDE SEQUENCE [LARGE SCALE GENOMIC DNA]</scope>
    <source>
        <strain evidence="3 4">CGMCC 1.10434</strain>
    </source>
</reference>
<proteinExistence type="predicted"/>
<dbReference type="EMBL" id="FODJ01000005">
    <property type="protein sequence ID" value="SEO23976.1"/>
    <property type="molecule type" value="Genomic_DNA"/>
</dbReference>
<accession>A0A1H8N384</accession>
<feature type="region of interest" description="Disordered" evidence="1">
    <location>
        <begin position="25"/>
        <end position="50"/>
    </location>
</feature>
<keyword evidence="4" id="KW-1185">Reference proteome</keyword>
<dbReference type="AlphaFoldDB" id="A0A1H8N384"/>